<evidence type="ECO:0000256" key="5">
    <source>
        <dbReference type="ARBA" id="ARBA00023212"/>
    </source>
</evidence>
<dbReference type="Pfam" id="PF06886">
    <property type="entry name" value="TPX2"/>
    <property type="match status" value="1"/>
</dbReference>
<dbReference type="PANTHER" id="PTHR47286:SF2">
    <property type="entry name" value="F3I6.9 PROTEIN"/>
    <property type="match status" value="1"/>
</dbReference>
<comment type="similarity">
    <text evidence="2">Belongs to the TPX2 family.</text>
</comment>
<keyword evidence="4" id="KW-0493">Microtubule</keyword>
<evidence type="ECO:0000256" key="1">
    <source>
        <dbReference type="ARBA" id="ARBA00004245"/>
    </source>
</evidence>
<feature type="compositionally biased region" description="Basic and acidic residues" evidence="6">
    <location>
        <begin position="76"/>
        <end position="87"/>
    </location>
</feature>
<evidence type="ECO:0000256" key="3">
    <source>
        <dbReference type="ARBA" id="ARBA00022490"/>
    </source>
</evidence>
<protein>
    <recommendedName>
        <fullName evidence="7">TPX2 C-terminal domain-containing protein</fullName>
    </recommendedName>
</protein>
<feature type="compositionally biased region" description="Basic and acidic residues" evidence="6">
    <location>
        <begin position="232"/>
        <end position="246"/>
    </location>
</feature>
<dbReference type="Proteomes" id="UP000501690">
    <property type="component" value="Linkage Group LG4"/>
</dbReference>
<evidence type="ECO:0000256" key="6">
    <source>
        <dbReference type="SAM" id="MobiDB-lite"/>
    </source>
</evidence>
<feature type="compositionally biased region" description="Basic and acidic residues" evidence="6">
    <location>
        <begin position="123"/>
        <end position="156"/>
    </location>
</feature>
<organism evidence="8 9">
    <name type="scientific">Vigna unguiculata</name>
    <name type="common">Cowpea</name>
    <dbReference type="NCBI Taxonomy" id="3917"/>
    <lineage>
        <taxon>Eukaryota</taxon>
        <taxon>Viridiplantae</taxon>
        <taxon>Streptophyta</taxon>
        <taxon>Embryophyta</taxon>
        <taxon>Tracheophyta</taxon>
        <taxon>Spermatophyta</taxon>
        <taxon>Magnoliopsida</taxon>
        <taxon>eudicotyledons</taxon>
        <taxon>Gunneridae</taxon>
        <taxon>Pentapetalae</taxon>
        <taxon>rosids</taxon>
        <taxon>fabids</taxon>
        <taxon>Fabales</taxon>
        <taxon>Fabaceae</taxon>
        <taxon>Papilionoideae</taxon>
        <taxon>50 kb inversion clade</taxon>
        <taxon>NPAAA clade</taxon>
        <taxon>indigoferoid/millettioid clade</taxon>
        <taxon>Phaseoleae</taxon>
        <taxon>Vigna</taxon>
    </lineage>
</organism>
<keyword evidence="9" id="KW-1185">Reference proteome</keyword>
<keyword evidence="5" id="KW-0206">Cytoskeleton</keyword>
<feature type="domain" description="TPX2 C-terminal" evidence="7">
    <location>
        <begin position="259"/>
        <end position="324"/>
    </location>
</feature>
<evidence type="ECO:0000259" key="7">
    <source>
        <dbReference type="Pfam" id="PF06886"/>
    </source>
</evidence>
<reference evidence="8 9" key="1">
    <citation type="submission" date="2019-04" db="EMBL/GenBank/DDBJ databases">
        <title>An improved genome assembly and genetic linkage map for asparagus bean, Vigna unguiculata ssp. sesquipedialis.</title>
        <authorList>
            <person name="Xia Q."/>
            <person name="Zhang R."/>
            <person name="Dong Y."/>
        </authorList>
    </citation>
    <scope>NUCLEOTIDE SEQUENCE [LARGE SCALE GENOMIC DNA]</scope>
    <source>
        <tissue evidence="8">Leaf</tissue>
    </source>
</reference>
<dbReference type="PANTHER" id="PTHR47286">
    <property type="entry name" value="F3I6.9 PROTEIN"/>
    <property type="match status" value="1"/>
</dbReference>
<proteinExistence type="inferred from homology"/>
<dbReference type="EMBL" id="CP039348">
    <property type="protein sequence ID" value="QCD90552.1"/>
    <property type="molecule type" value="Genomic_DNA"/>
</dbReference>
<evidence type="ECO:0000256" key="2">
    <source>
        <dbReference type="ARBA" id="ARBA00005885"/>
    </source>
</evidence>
<evidence type="ECO:0000313" key="9">
    <source>
        <dbReference type="Proteomes" id="UP000501690"/>
    </source>
</evidence>
<feature type="region of interest" description="Disordered" evidence="6">
    <location>
        <begin position="76"/>
        <end position="186"/>
    </location>
</feature>
<dbReference type="GO" id="GO:0005874">
    <property type="term" value="C:microtubule"/>
    <property type="evidence" value="ECO:0007669"/>
    <property type="project" value="UniProtKB-KW"/>
</dbReference>
<comment type="subcellular location">
    <subcellularLocation>
        <location evidence="1">Cytoplasm</location>
        <location evidence="1">Cytoskeleton</location>
    </subcellularLocation>
</comment>
<name>A0A4D6LNR6_VIGUN</name>
<keyword evidence="3" id="KW-0963">Cytoplasm</keyword>
<dbReference type="InterPro" id="IPR027329">
    <property type="entry name" value="TPX2_C"/>
</dbReference>
<feature type="region of interest" description="Disordered" evidence="6">
    <location>
        <begin position="211"/>
        <end position="291"/>
    </location>
</feature>
<evidence type="ECO:0000256" key="4">
    <source>
        <dbReference type="ARBA" id="ARBA00022701"/>
    </source>
</evidence>
<feature type="compositionally biased region" description="Polar residues" evidence="6">
    <location>
        <begin position="221"/>
        <end position="231"/>
    </location>
</feature>
<sequence length="399" mass="45200">MGESAASNPSLQVSVSFGRFENDSLSWERWSSFSPNKYLEEVEKCATPGSVAQKKAYFEAHYKKIAARKAELLAQEKQKENDSFRSEEQDEIDLGGNTDVQLDKSDTQGFDEGVTQETSSVAEIHRTHVNDSEEEVAVSRDYESSPVEMENKEVESISHGSFQMDEPEDVCVKQEESPNIEDEDVKEISHVVYKDTAKASEVEAKDVKLVQPKESKVPSRGTVSKVPTSTALRKENGRPTKVESADKSGNAVRTSFGPKSDIRAEKGKESSRKIEEKSNAREVERMRLQSKVKEEKKEAEIKRLKHNVKGTSTPAFYRGQKVVKSRPEKVQVVHFIRDMVMLKVKVRILGVPTSDKGEEEGEKRLNTPVYQVDLYVQWKCLWKQLNAVIFMFGKQQWSL</sequence>
<gene>
    <name evidence="8" type="ORF">DEO72_LG4g1509</name>
</gene>
<feature type="compositionally biased region" description="Basic and acidic residues" evidence="6">
    <location>
        <begin position="260"/>
        <end position="291"/>
    </location>
</feature>
<evidence type="ECO:0000313" key="8">
    <source>
        <dbReference type="EMBL" id="QCD90552.1"/>
    </source>
</evidence>
<accession>A0A4D6LNR6</accession>
<dbReference type="AlphaFoldDB" id="A0A4D6LNR6"/>